<dbReference type="PIRSF" id="PIRSF007531">
    <property type="entry name" value="CPT"/>
    <property type="match status" value="1"/>
</dbReference>
<feature type="binding site" evidence="2">
    <location>
        <begin position="12"/>
        <end position="19"/>
    </location>
    <ligand>
        <name>ATP</name>
        <dbReference type="ChEBI" id="CHEBI:30616"/>
    </ligand>
</feature>
<proteinExistence type="predicted"/>
<accession>A0AAW4FHE7</accession>
<keyword evidence="4" id="KW-1185">Reference proteome</keyword>
<dbReference type="InterPro" id="IPR012853">
    <property type="entry name" value="CPT"/>
</dbReference>
<dbReference type="AlphaFoldDB" id="A0AAW4FHE7"/>
<name>A0AAW4FHE7_9HYPH</name>
<dbReference type="GO" id="GO:0016740">
    <property type="term" value="F:transferase activity"/>
    <property type="evidence" value="ECO:0007669"/>
    <property type="project" value="InterPro"/>
</dbReference>
<dbReference type="Gene3D" id="3.40.50.300">
    <property type="entry name" value="P-loop containing nucleotide triphosphate hydrolases"/>
    <property type="match status" value="1"/>
</dbReference>
<evidence type="ECO:0000313" key="4">
    <source>
        <dbReference type="Proteomes" id="UP000744980"/>
    </source>
</evidence>
<reference evidence="3 4" key="1">
    <citation type="submission" date="2020-01" db="EMBL/GenBank/DDBJ databases">
        <title>Draft genome assembly of Ensifer adhaerens T173.</title>
        <authorList>
            <person name="Craig J.E."/>
            <person name="Stinchcombe J.R."/>
        </authorList>
    </citation>
    <scope>NUCLEOTIDE SEQUENCE [LARGE SCALE GENOMIC DNA]</scope>
    <source>
        <strain evidence="3 4">T173</strain>
    </source>
</reference>
<evidence type="ECO:0000256" key="1">
    <source>
        <dbReference type="PIRSR" id="PIRSR007531-1"/>
    </source>
</evidence>
<protein>
    <submittedName>
        <fullName evidence="3">AAA family ATPase</fullName>
    </submittedName>
</protein>
<dbReference type="Pfam" id="PF07931">
    <property type="entry name" value="CPT"/>
    <property type="match status" value="1"/>
</dbReference>
<feature type="active site" evidence="1">
    <location>
        <position position="39"/>
    </location>
</feature>
<dbReference type="InterPro" id="IPR027417">
    <property type="entry name" value="P-loop_NTPase"/>
</dbReference>
<gene>
    <name evidence="3" type="ORF">GFB56_03860</name>
</gene>
<evidence type="ECO:0000313" key="3">
    <source>
        <dbReference type="EMBL" id="MBM3089950.1"/>
    </source>
</evidence>
<comment type="caution">
    <text evidence="3">The sequence shown here is derived from an EMBL/GenBank/DDBJ whole genome shotgun (WGS) entry which is preliminary data.</text>
</comment>
<dbReference type="EMBL" id="WXFA01000002">
    <property type="protein sequence ID" value="MBM3089950.1"/>
    <property type="molecule type" value="Genomic_DNA"/>
</dbReference>
<sequence length="195" mass="22184">MVERAKIIFIHGASSSGKSTLARAVQAQIGEPFWHVSIDHIRDSGTLPTERFRRGDFRWQEYRARFFEGFHRSLVAYASAGNNLLLEHILEEPGWASELAMMLQSFDVFFVALHCELQELVRRETLRADRPIGSATDDFHRIHEGQRYDLQLHSGQAVEDNAAQLISAWASRRSPSVFEELALEARSRPAYSSGL</sequence>
<dbReference type="RefSeq" id="WP_025425570.1">
    <property type="nucleotide sequence ID" value="NZ_CP083370.1"/>
</dbReference>
<dbReference type="GO" id="GO:0005524">
    <property type="term" value="F:ATP binding"/>
    <property type="evidence" value="ECO:0007669"/>
    <property type="project" value="InterPro"/>
</dbReference>
<dbReference type="Proteomes" id="UP000744980">
    <property type="component" value="Unassembled WGS sequence"/>
</dbReference>
<dbReference type="SUPFAM" id="SSF52540">
    <property type="entry name" value="P-loop containing nucleoside triphosphate hydrolases"/>
    <property type="match status" value="1"/>
</dbReference>
<organism evidence="3 4">
    <name type="scientific">Ensifer canadensis</name>
    <dbReference type="NCBI Taxonomy" id="555315"/>
    <lineage>
        <taxon>Bacteria</taxon>
        <taxon>Pseudomonadati</taxon>
        <taxon>Pseudomonadota</taxon>
        <taxon>Alphaproteobacteria</taxon>
        <taxon>Hyphomicrobiales</taxon>
        <taxon>Rhizobiaceae</taxon>
        <taxon>Sinorhizobium/Ensifer group</taxon>
        <taxon>Ensifer</taxon>
    </lineage>
</organism>
<evidence type="ECO:0000256" key="2">
    <source>
        <dbReference type="PIRSR" id="PIRSR007531-2"/>
    </source>
</evidence>